<dbReference type="OrthoDB" id="407509at2759"/>
<dbReference type="Proteomes" id="UP000050761">
    <property type="component" value="Unassembled WGS sequence"/>
</dbReference>
<accession>A0A183FXR3</accession>
<organism evidence="2 3">
    <name type="scientific">Heligmosomoides polygyrus</name>
    <name type="common">Parasitic roundworm</name>
    <dbReference type="NCBI Taxonomy" id="6339"/>
    <lineage>
        <taxon>Eukaryota</taxon>
        <taxon>Metazoa</taxon>
        <taxon>Ecdysozoa</taxon>
        <taxon>Nematoda</taxon>
        <taxon>Chromadorea</taxon>
        <taxon>Rhabditida</taxon>
        <taxon>Rhabditina</taxon>
        <taxon>Rhabditomorpha</taxon>
        <taxon>Strongyloidea</taxon>
        <taxon>Heligmosomidae</taxon>
        <taxon>Heligmosomoides</taxon>
    </lineage>
</organism>
<name>A0A183FXR3_HELPZ</name>
<dbReference type="WBParaSite" id="HPBE_0001336301-mRNA-1">
    <property type="protein sequence ID" value="HPBE_0001336301-mRNA-1"/>
    <property type="gene ID" value="HPBE_0001336301"/>
</dbReference>
<reference evidence="3" key="2">
    <citation type="submission" date="2019-09" db="UniProtKB">
        <authorList>
            <consortium name="WormBaseParasite"/>
        </authorList>
    </citation>
    <scope>IDENTIFICATION</scope>
</reference>
<gene>
    <name evidence="1" type="ORF">HPBE_LOCUS13362</name>
</gene>
<reference evidence="1 2" key="1">
    <citation type="submission" date="2018-11" db="EMBL/GenBank/DDBJ databases">
        <authorList>
            <consortium name="Pathogen Informatics"/>
        </authorList>
    </citation>
    <scope>NUCLEOTIDE SEQUENCE [LARGE SCALE GENOMIC DNA]</scope>
</reference>
<evidence type="ECO:0000313" key="3">
    <source>
        <dbReference type="WBParaSite" id="HPBE_0001336301-mRNA-1"/>
    </source>
</evidence>
<evidence type="ECO:0000313" key="2">
    <source>
        <dbReference type="Proteomes" id="UP000050761"/>
    </source>
</evidence>
<proteinExistence type="predicted"/>
<keyword evidence="2" id="KW-1185">Reference proteome</keyword>
<dbReference type="AlphaFoldDB" id="A0A183FXR3"/>
<sequence>MIPWDVKKTPGRPLTRWSEFFEKALNDRYDAPRVARARRIQWRNLARDRNERRRYWLPLEQVDDQRNDR</sequence>
<accession>A0A3P7ZYN0</accession>
<dbReference type="EMBL" id="UZAH01027883">
    <property type="protein sequence ID" value="VDO95849.1"/>
    <property type="molecule type" value="Genomic_DNA"/>
</dbReference>
<protein>
    <submittedName>
        <fullName evidence="3">MADF domain-containing protein</fullName>
    </submittedName>
</protein>
<evidence type="ECO:0000313" key="1">
    <source>
        <dbReference type="EMBL" id="VDO95849.1"/>
    </source>
</evidence>